<reference evidence="4 5" key="1">
    <citation type="submission" date="2014-02" db="EMBL/GenBank/DDBJ databases">
        <title>The small core and large imbalanced accessory genome model reveals a collaborative survival strategy of Sorangium cellulosum strains in nature.</title>
        <authorList>
            <person name="Han K."/>
            <person name="Peng R."/>
            <person name="Blom J."/>
            <person name="Li Y.-Z."/>
        </authorList>
    </citation>
    <scope>NUCLEOTIDE SEQUENCE [LARGE SCALE GENOMIC DNA]</scope>
    <source>
        <strain evidence="4 5">So0011-07</strain>
    </source>
</reference>
<evidence type="ECO:0000313" key="4">
    <source>
        <dbReference type="EMBL" id="KYF74626.1"/>
    </source>
</evidence>
<organism evidence="4 5">
    <name type="scientific">Sorangium cellulosum</name>
    <name type="common">Polyangium cellulosum</name>
    <dbReference type="NCBI Taxonomy" id="56"/>
    <lineage>
        <taxon>Bacteria</taxon>
        <taxon>Pseudomonadati</taxon>
        <taxon>Myxococcota</taxon>
        <taxon>Polyangia</taxon>
        <taxon>Polyangiales</taxon>
        <taxon>Polyangiaceae</taxon>
        <taxon>Sorangium</taxon>
    </lineage>
</organism>
<feature type="domain" description="CBS" evidence="3">
    <location>
        <begin position="71"/>
        <end position="128"/>
    </location>
</feature>
<dbReference type="InterPro" id="IPR046342">
    <property type="entry name" value="CBS_dom_sf"/>
</dbReference>
<sequence>MSLSRFEHGAVSAELTESATAVARRMRDFRVGCVVVTQGARAVGILTDRDLVMRVMADAREPEKTLVSEIVTYDPTTLQQTDSIETALRLMRERGVRRLPIVRYDGKVTGIVTADDLTVLLAEELADLGAGIQGNVSAAESR</sequence>
<evidence type="ECO:0000259" key="3">
    <source>
        <dbReference type="PROSITE" id="PS51371"/>
    </source>
</evidence>
<protein>
    <recommendedName>
        <fullName evidence="3">CBS domain-containing protein</fullName>
    </recommendedName>
</protein>
<dbReference type="AlphaFoldDB" id="A0A150R3V3"/>
<dbReference type="InterPro" id="IPR000644">
    <property type="entry name" value="CBS_dom"/>
</dbReference>
<keyword evidence="1" id="KW-0677">Repeat</keyword>
<dbReference type="Pfam" id="PF00571">
    <property type="entry name" value="CBS"/>
    <property type="match status" value="2"/>
</dbReference>
<evidence type="ECO:0000313" key="5">
    <source>
        <dbReference type="Proteomes" id="UP000075635"/>
    </source>
</evidence>
<dbReference type="PANTHER" id="PTHR48108">
    <property type="entry name" value="CBS DOMAIN-CONTAINING PROTEIN CBSX2, CHLOROPLASTIC"/>
    <property type="match status" value="1"/>
</dbReference>
<dbReference type="Gene3D" id="3.10.580.10">
    <property type="entry name" value="CBS-domain"/>
    <property type="match status" value="1"/>
</dbReference>
<dbReference type="Proteomes" id="UP000075635">
    <property type="component" value="Unassembled WGS sequence"/>
</dbReference>
<dbReference type="PANTHER" id="PTHR48108:SF34">
    <property type="entry name" value="CBS DOMAIN-CONTAINING PROTEIN YHCV"/>
    <property type="match status" value="1"/>
</dbReference>
<dbReference type="InterPro" id="IPR051462">
    <property type="entry name" value="CBS_domain-containing"/>
</dbReference>
<dbReference type="EMBL" id="JEMB01003245">
    <property type="protein sequence ID" value="KYF74626.1"/>
    <property type="molecule type" value="Genomic_DNA"/>
</dbReference>
<keyword evidence="2" id="KW-0129">CBS domain</keyword>
<comment type="caution">
    <text evidence="4">The sequence shown here is derived from an EMBL/GenBank/DDBJ whole genome shotgun (WGS) entry which is preliminary data.</text>
</comment>
<dbReference type="PROSITE" id="PS51371">
    <property type="entry name" value="CBS"/>
    <property type="match status" value="1"/>
</dbReference>
<evidence type="ECO:0000256" key="2">
    <source>
        <dbReference type="PROSITE-ProRule" id="PRU00703"/>
    </source>
</evidence>
<dbReference type="SMART" id="SM00116">
    <property type="entry name" value="CBS"/>
    <property type="match status" value="2"/>
</dbReference>
<evidence type="ECO:0000256" key="1">
    <source>
        <dbReference type="ARBA" id="ARBA00022737"/>
    </source>
</evidence>
<accession>A0A150R3V3</accession>
<dbReference type="SUPFAM" id="SSF54631">
    <property type="entry name" value="CBS-domain pair"/>
    <property type="match status" value="1"/>
</dbReference>
<gene>
    <name evidence="4" type="ORF">BE17_24110</name>
</gene>
<proteinExistence type="predicted"/>
<name>A0A150R3V3_SORCE</name>